<dbReference type="Pfam" id="PF04205">
    <property type="entry name" value="FMN_bind"/>
    <property type="match status" value="1"/>
</dbReference>
<evidence type="ECO:0000256" key="13">
    <source>
        <dbReference type="ARBA" id="ARBA00023075"/>
    </source>
</evidence>
<evidence type="ECO:0000256" key="4">
    <source>
        <dbReference type="ARBA" id="ARBA00022553"/>
    </source>
</evidence>
<evidence type="ECO:0000256" key="5">
    <source>
        <dbReference type="ARBA" id="ARBA00022630"/>
    </source>
</evidence>
<dbReference type="GO" id="GO:0010181">
    <property type="term" value="F:FMN binding"/>
    <property type="evidence" value="ECO:0007669"/>
    <property type="project" value="UniProtKB-UniRule"/>
</dbReference>
<dbReference type="GO" id="GO:0016655">
    <property type="term" value="F:oxidoreductase activity, acting on NAD(P)H, quinone or similar compound as acceptor"/>
    <property type="evidence" value="ECO:0007669"/>
    <property type="project" value="UniProtKB-UniRule"/>
</dbReference>
<dbReference type="InterPro" id="IPR007329">
    <property type="entry name" value="FMN-bd"/>
</dbReference>
<dbReference type="HAMAP" id="MF_00427">
    <property type="entry name" value="NqrC"/>
    <property type="match status" value="1"/>
</dbReference>
<comment type="cofactor">
    <cofactor evidence="16">
        <name>FMN</name>
        <dbReference type="ChEBI" id="CHEBI:58210"/>
    </cofactor>
</comment>
<comment type="caution">
    <text evidence="18">The sequence shown here is derived from an EMBL/GenBank/DDBJ whole genome shotgun (WGS) entry which is preliminary data.</text>
</comment>
<keyword evidence="15 16" id="KW-0739">Sodium transport</keyword>
<evidence type="ECO:0000256" key="6">
    <source>
        <dbReference type="ARBA" id="ARBA00022643"/>
    </source>
</evidence>
<feature type="transmembrane region" description="Helical" evidence="16">
    <location>
        <begin position="6"/>
        <end position="30"/>
    </location>
</feature>
<gene>
    <name evidence="16" type="primary">nqrC</name>
    <name evidence="18" type="ORF">ENN50_09960</name>
</gene>
<keyword evidence="6 16" id="KW-0288">FMN</keyword>
<evidence type="ECO:0000256" key="2">
    <source>
        <dbReference type="ARBA" id="ARBA00022475"/>
    </source>
</evidence>
<evidence type="ECO:0000256" key="15">
    <source>
        <dbReference type="ARBA" id="ARBA00023201"/>
    </source>
</evidence>
<feature type="modified residue" description="FMN phosphoryl serine" evidence="16">
    <location>
        <position position="186"/>
    </location>
</feature>
<comment type="subcellular location">
    <subcellularLocation>
        <location evidence="16">Cell membrane</location>
        <topology evidence="16">Single-pass membrane protein</topology>
    </subcellularLocation>
</comment>
<dbReference type="EC" id="7.2.1.1" evidence="16"/>
<comment type="function">
    <text evidence="16">NQR complex catalyzes the reduction of ubiquinone-1 to ubiquinol by two successive reactions, coupled with the transport of Na(+) ions from the cytoplasm to the periplasm. NqrA to NqrE are probably involved in the second step, the conversion of ubisemiquinone to ubiquinol.</text>
</comment>
<protein>
    <recommendedName>
        <fullName evidence="16">Na(+)-translocating NADH-quinone reductase subunit C</fullName>
        <shortName evidence="16">Na(+)-NQR subunit C</shortName>
        <shortName evidence="16">Na(+)-translocating NQR subunit C</shortName>
        <ecNumber evidence="16">7.2.1.1</ecNumber>
    </recommendedName>
    <alternativeName>
        <fullName evidence="16">NQR complex subunit C</fullName>
    </alternativeName>
    <alternativeName>
        <fullName evidence="16">NQR-1 subunit C</fullName>
    </alternativeName>
</protein>
<keyword evidence="11 16" id="KW-0915">Sodium</keyword>
<comment type="subunit">
    <text evidence="16">Composed of six subunits; NqrA, NqrB, NqrC, NqrD, NqrE and NqrF.</text>
</comment>
<dbReference type="Proteomes" id="UP000886335">
    <property type="component" value="Unassembled WGS sequence"/>
</dbReference>
<dbReference type="EMBL" id="DSBW01000224">
    <property type="protein sequence ID" value="HED31974.1"/>
    <property type="molecule type" value="Genomic_DNA"/>
</dbReference>
<organism evidence="18">
    <name type="scientific">Prosthecochloris aestuarii</name>
    <dbReference type="NCBI Taxonomy" id="1102"/>
    <lineage>
        <taxon>Bacteria</taxon>
        <taxon>Pseudomonadati</taxon>
        <taxon>Chlorobiota</taxon>
        <taxon>Chlorobiia</taxon>
        <taxon>Chlorobiales</taxon>
        <taxon>Chlorobiaceae</taxon>
        <taxon>Prosthecochloris</taxon>
    </lineage>
</organism>
<comment type="similarity">
    <text evidence="16">Belongs to the NqrC family.</text>
</comment>
<dbReference type="GO" id="GO:0005886">
    <property type="term" value="C:plasma membrane"/>
    <property type="evidence" value="ECO:0007669"/>
    <property type="project" value="UniProtKB-SubCell"/>
</dbReference>
<evidence type="ECO:0000259" key="17">
    <source>
        <dbReference type="SMART" id="SM00900"/>
    </source>
</evidence>
<comment type="catalytic activity">
    <reaction evidence="16">
        <text>a ubiquinone + n Na(+)(in) + NADH + H(+) = a ubiquinol + n Na(+)(out) + NAD(+)</text>
        <dbReference type="Rhea" id="RHEA:47748"/>
        <dbReference type="Rhea" id="RHEA-COMP:9565"/>
        <dbReference type="Rhea" id="RHEA-COMP:9566"/>
        <dbReference type="ChEBI" id="CHEBI:15378"/>
        <dbReference type="ChEBI" id="CHEBI:16389"/>
        <dbReference type="ChEBI" id="CHEBI:17976"/>
        <dbReference type="ChEBI" id="CHEBI:29101"/>
        <dbReference type="ChEBI" id="CHEBI:57540"/>
        <dbReference type="ChEBI" id="CHEBI:57945"/>
        <dbReference type="EC" id="7.2.1.1"/>
    </reaction>
</comment>
<proteinExistence type="inferred from homology"/>
<comment type="caution">
    <text evidence="16">Lacks conserved residue(s) required for the propagation of feature annotation.</text>
</comment>
<reference evidence="18" key="1">
    <citation type="journal article" date="2020" name="mSystems">
        <title>Genome- and Community-Level Interaction Insights into Carbon Utilization and Element Cycling Functions of Hydrothermarchaeota in Hydrothermal Sediment.</title>
        <authorList>
            <person name="Zhou Z."/>
            <person name="Liu Y."/>
            <person name="Xu W."/>
            <person name="Pan J."/>
            <person name="Luo Z.H."/>
            <person name="Li M."/>
        </authorList>
    </citation>
    <scope>NUCLEOTIDE SEQUENCE [LARGE SCALE GENOMIC DNA]</scope>
    <source>
        <strain evidence="18">SpSt-1181</strain>
    </source>
</reference>
<keyword evidence="1 16" id="KW-0813">Transport</keyword>
<keyword evidence="14 16" id="KW-0472">Membrane</keyword>
<feature type="domain" description="FMN-binding" evidence="17">
    <location>
        <begin position="105"/>
        <end position="203"/>
    </location>
</feature>
<dbReference type="PIRSF" id="PIRSF009437">
    <property type="entry name" value="NQR-1_subunit_C"/>
    <property type="match status" value="1"/>
</dbReference>
<evidence type="ECO:0000256" key="14">
    <source>
        <dbReference type="ARBA" id="ARBA00023136"/>
    </source>
</evidence>
<evidence type="ECO:0000256" key="1">
    <source>
        <dbReference type="ARBA" id="ARBA00022448"/>
    </source>
</evidence>
<keyword evidence="7 16" id="KW-0812">Transmembrane</keyword>
<evidence type="ECO:0000256" key="8">
    <source>
        <dbReference type="ARBA" id="ARBA00022967"/>
    </source>
</evidence>
<evidence type="ECO:0000256" key="3">
    <source>
        <dbReference type="ARBA" id="ARBA00022519"/>
    </source>
</evidence>
<evidence type="ECO:0000256" key="12">
    <source>
        <dbReference type="ARBA" id="ARBA00023065"/>
    </source>
</evidence>
<evidence type="ECO:0000256" key="16">
    <source>
        <dbReference type="HAMAP-Rule" id="MF_00427"/>
    </source>
</evidence>
<keyword evidence="3" id="KW-0997">Cell inner membrane</keyword>
<evidence type="ECO:0000256" key="7">
    <source>
        <dbReference type="ARBA" id="ARBA00022692"/>
    </source>
</evidence>
<keyword evidence="2 16" id="KW-1003">Cell membrane</keyword>
<comment type="caution">
    <text evidence="16">The residue potentially involved in the covalent binding of FMN is a Ser instead of a Thr.</text>
</comment>
<keyword evidence="10 16" id="KW-0520">NAD</keyword>
<evidence type="ECO:0000256" key="10">
    <source>
        <dbReference type="ARBA" id="ARBA00023027"/>
    </source>
</evidence>
<keyword evidence="8 16" id="KW-1278">Translocase</keyword>
<name>A0A831WW75_PROAE</name>
<evidence type="ECO:0000256" key="11">
    <source>
        <dbReference type="ARBA" id="ARBA00023053"/>
    </source>
</evidence>
<dbReference type="PANTHER" id="PTHR37838:SF1">
    <property type="entry name" value="NA(+)-TRANSLOCATING NADH-QUINONE REDUCTASE SUBUNIT C"/>
    <property type="match status" value="1"/>
</dbReference>
<keyword evidence="12 16" id="KW-0406">Ion transport</keyword>
<dbReference type="GO" id="GO:0006814">
    <property type="term" value="P:sodium ion transport"/>
    <property type="evidence" value="ECO:0007669"/>
    <property type="project" value="UniProtKB-UniRule"/>
</dbReference>
<dbReference type="AlphaFoldDB" id="A0A831WW75"/>
<keyword evidence="5 16" id="KW-0285">Flavoprotein</keyword>
<dbReference type="SMART" id="SM00900">
    <property type="entry name" value="FMN_bind"/>
    <property type="match status" value="1"/>
</dbReference>
<evidence type="ECO:0000313" key="18">
    <source>
        <dbReference type="EMBL" id="HED31974.1"/>
    </source>
</evidence>
<dbReference type="PANTHER" id="PTHR37838">
    <property type="entry name" value="NA(+)-TRANSLOCATING NADH-QUINONE REDUCTASE SUBUNIT C"/>
    <property type="match status" value="1"/>
</dbReference>
<keyword evidence="9 16" id="KW-1133">Transmembrane helix</keyword>
<accession>A0A831WW75</accession>
<sequence>MRSSNSYTYVFVTGMAVVSALLLSLVTTGLRDRQEFNRMVDTRKNLLKVVGALNPGMTPEEIDSFYQESFTSREMETDDGNAHQYYVYGDVDQPLGYVLPFSGKGAWSTIKGFLALEPDRNTIKGITFYEHGETPGLGGEIEAGWFTDQFRGRKIFRDGRLVSVTIAKGRLNEDDPYAVDGISGASLTTGSINRFLKEDLMNYLVFLLDRD</sequence>
<evidence type="ECO:0000256" key="9">
    <source>
        <dbReference type="ARBA" id="ARBA00022989"/>
    </source>
</evidence>
<keyword evidence="4 16" id="KW-0597">Phosphoprotein</keyword>
<keyword evidence="13 16" id="KW-0830">Ubiquinone</keyword>
<dbReference type="InterPro" id="IPR010204">
    <property type="entry name" value="NqrC"/>
</dbReference>